<organism evidence="1 2">
    <name type="scientific">Ataeniobius toweri</name>
    <dbReference type="NCBI Taxonomy" id="208326"/>
    <lineage>
        <taxon>Eukaryota</taxon>
        <taxon>Metazoa</taxon>
        <taxon>Chordata</taxon>
        <taxon>Craniata</taxon>
        <taxon>Vertebrata</taxon>
        <taxon>Euteleostomi</taxon>
        <taxon>Actinopterygii</taxon>
        <taxon>Neopterygii</taxon>
        <taxon>Teleostei</taxon>
        <taxon>Neoteleostei</taxon>
        <taxon>Acanthomorphata</taxon>
        <taxon>Ovalentaria</taxon>
        <taxon>Atherinomorphae</taxon>
        <taxon>Cyprinodontiformes</taxon>
        <taxon>Goodeidae</taxon>
        <taxon>Ataeniobius</taxon>
    </lineage>
</organism>
<comment type="caution">
    <text evidence="1">The sequence shown here is derived from an EMBL/GenBank/DDBJ whole genome shotgun (WGS) entry which is preliminary data.</text>
</comment>
<name>A0ABU7CBV4_9TELE</name>
<proteinExistence type="predicted"/>
<dbReference type="PANTHER" id="PTHR46660">
    <property type="match status" value="1"/>
</dbReference>
<gene>
    <name evidence="1" type="primary">GLT1D1_2</name>
    <name evidence="1" type="ORF">ATANTOWER_019984</name>
</gene>
<protein>
    <submittedName>
        <fullName evidence="1">Glycosyltransferase 1 domain-containing protein 1</fullName>
    </submittedName>
</protein>
<keyword evidence="2" id="KW-1185">Reference proteome</keyword>
<dbReference type="EMBL" id="JAHUTI010082887">
    <property type="protein sequence ID" value="MED6259270.1"/>
    <property type="molecule type" value="Genomic_DNA"/>
</dbReference>
<evidence type="ECO:0000313" key="1">
    <source>
        <dbReference type="EMBL" id="MED6259270.1"/>
    </source>
</evidence>
<dbReference type="InterPro" id="IPR052622">
    <property type="entry name" value="Glycosyltransferase_G1"/>
</dbReference>
<dbReference type="Proteomes" id="UP001345963">
    <property type="component" value="Unassembled WGS sequence"/>
</dbReference>
<dbReference type="PANTHER" id="PTHR46660:SF2">
    <property type="entry name" value="GLYCOSYLTRANSFERASE 1 DOMAIN-CONTAINING PROTEIN 1"/>
    <property type="match status" value="1"/>
</dbReference>
<sequence length="73" mass="8126">MCVSGFAPGVRTDCVDELCVFLLVCGLRRVKDPLYLAEVFSEWHSENHLNILIIIGPKVDPALTTKVEAVVKR</sequence>
<accession>A0ABU7CBV4</accession>
<evidence type="ECO:0000313" key="2">
    <source>
        <dbReference type="Proteomes" id="UP001345963"/>
    </source>
</evidence>
<reference evidence="1 2" key="1">
    <citation type="submission" date="2021-07" db="EMBL/GenBank/DDBJ databases">
        <authorList>
            <person name="Palmer J.M."/>
        </authorList>
    </citation>
    <scope>NUCLEOTIDE SEQUENCE [LARGE SCALE GENOMIC DNA]</scope>
    <source>
        <strain evidence="1 2">AT_MEX2019</strain>
        <tissue evidence="1">Muscle</tissue>
    </source>
</reference>